<feature type="transmembrane region" description="Helical" evidence="1">
    <location>
        <begin position="121"/>
        <end position="139"/>
    </location>
</feature>
<dbReference type="Pfam" id="PF11911">
    <property type="entry name" value="DUF3429"/>
    <property type="match status" value="1"/>
</dbReference>
<keyword evidence="1" id="KW-1133">Transmembrane helix</keyword>
<evidence type="ECO:0000313" key="2">
    <source>
        <dbReference type="EMBL" id="MFC3680153.1"/>
    </source>
</evidence>
<keyword evidence="1" id="KW-0812">Transmembrane</keyword>
<keyword evidence="3" id="KW-1185">Reference proteome</keyword>
<evidence type="ECO:0000256" key="1">
    <source>
        <dbReference type="SAM" id="Phobius"/>
    </source>
</evidence>
<accession>A0ABV7VT51</accession>
<protein>
    <submittedName>
        <fullName evidence="2">DUF3429 domain-containing protein</fullName>
    </submittedName>
</protein>
<name>A0ABV7VT51_9GAMM</name>
<dbReference type="Proteomes" id="UP001595722">
    <property type="component" value="Unassembled WGS sequence"/>
</dbReference>
<dbReference type="EMBL" id="JBHRYB010000005">
    <property type="protein sequence ID" value="MFC3680153.1"/>
    <property type="molecule type" value="Genomic_DNA"/>
</dbReference>
<organism evidence="2 3">
    <name type="scientific">Bacterioplanoides pacificum</name>
    <dbReference type="NCBI Taxonomy" id="1171596"/>
    <lineage>
        <taxon>Bacteria</taxon>
        <taxon>Pseudomonadati</taxon>
        <taxon>Pseudomonadota</taxon>
        <taxon>Gammaproteobacteria</taxon>
        <taxon>Oceanospirillales</taxon>
        <taxon>Oceanospirillaceae</taxon>
        <taxon>Bacterioplanoides</taxon>
    </lineage>
</organism>
<reference evidence="3" key="1">
    <citation type="journal article" date="2019" name="Int. J. Syst. Evol. Microbiol.">
        <title>The Global Catalogue of Microorganisms (GCM) 10K type strain sequencing project: providing services to taxonomists for standard genome sequencing and annotation.</title>
        <authorList>
            <consortium name="The Broad Institute Genomics Platform"/>
            <consortium name="The Broad Institute Genome Sequencing Center for Infectious Disease"/>
            <person name="Wu L."/>
            <person name="Ma J."/>
        </authorList>
    </citation>
    <scope>NUCLEOTIDE SEQUENCE [LARGE SCALE GENOMIC DNA]</scope>
    <source>
        <strain evidence="3">KCTC 42424</strain>
    </source>
</reference>
<evidence type="ECO:0000313" key="3">
    <source>
        <dbReference type="Proteomes" id="UP001595722"/>
    </source>
</evidence>
<comment type="caution">
    <text evidence="2">The sequence shown here is derived from an EMBL/GenBank/DDBJ whole genome shotgun (WGS) entry which is preliminary data.</text>
</comment>
<feature type="transmembrane region" description="Helical" evidence="1">
    <location>
        <begin position="12"/>
        <end position="31"/>
    </location>
</feature>
<sequence length="141" mass="15367">MLKHLTLSEILGYAGLIPFVVLGVGTFAGVGEAGDLFKLYSLLILAFMAGGCWGVEQANPEKIESNLLALSIGAFLWGVLAYFLPLNVAVVMLLVGFVLLLWIEANPLFKSAYEPRYKRLRLVLTSVVALMHILVFIASQP</sequence>
<keyword evidence="1" id="KW-0472">Membrane</keyword>
<feature type="transmembrane region" description="Helical" evidence="1">
    <location>
        <begin position="37"/>
        <end position="55"/>
    </location>
</feature>
<dbReference type="RefSeq" id="WP_376866009.1">
    <property type="nucleotide sequence ID" value="NZ_JBHRYB010000005.1"/>
</dbReference>
<gene>
    <name evidence="2" type="ORF">ACFOMG_08530</name>
</gene>
<dbReference type="InterPro" id="IPR021836">
    <property type="entry name" value="DUF3429"/>
</dbReference>
<proteinExistence type="predicted"/>